<dbReference type="GeneID" id="17268404"/>
<keyword evidence="1" id="KW-0479">Metal-binding</keyword>
<dbReference type="InterPro" id="IPR013087">
    <property type="entry name" value="Znf_C2H2_type"/>
</dbReference>
<evidence type="ECO:0000259" key="2">
    <source>
        <dbReference type="PROSITE" id="PS50157"/>
    </source>
</evidence>
<keyword evidence="4" id="KW-1185">Reference proteome</keyword>
<keyword evidence="1" id="KW-0863">Zinc-finger</keyword>
<dbReference type="Proteomes" id="UP000013827">
    <property type="component" value="Unassembled WGS sequence"/>
</dbReference>
<dbReference type="RefSeq" id="XP_005775286.1">
    <property type="nucleotide sequence ID" value="XM_005775229.1"/>
</dbReference>
<protein>
    <recommendedName>
        <fullName evidence="2">C2H2-type domain-containing protein</fullName>
    </recommendedName>
</protein>
<dbReference type="OMA" id="NARHAAY"/>
<dbReference type="Gene3D" id="3.30.160.60">
    <property type="entry name" value="Classic Zinc Finger"/>
    <property type="match status" value="1"/>
</dbReference>
<evidence type="ECO:0000256" key="1">
    <source>
        <dbReference type="PROSITE-ProRule" id="PRU00042"/>
    </source>
</evidence>
<feature type="domain" description="C2H2-type" evidence="2">
    <location>
        <begin position="192"/>
        <end position="210"/>
    </location>
</feature>
<organism evidence="3 4">
    <name type="scientific">Emiliania huxleyi (strain CCMP1516)</name>
    <dbReference type="NCBI Taxonomy" id="280463"/>
    <lineage>
        <taxon>Eukaryota</taxon>
        <taxon>Haptista</taxon>
        <taxon>Haptophyta</taxon>
        <taxon>Prymnesiophyceae</taxon>
        <taxon>Isochrysidales</taxon>
        <taxon>Noelaerhabdaceae</taxon>
        <taxon>Emiliania</taxon>
    </lineage>
</organism>
<dbReference type="HOGENOM" id="CLU_1216678_0_0_1"/>
<reference evidence="4" key="1">
    <citation type="journal article" date="2013" name="Nature">
        <title>Pan genome of the phytoplankton Emiliania underpins its global distribution.</title>
        <authorList>
            <person name="Read B.A."/>
            <person name="Kegel J."/>
            <person name="Klute M.J."/>
            <person name="Kuo A."/>
            <person name="Lefebvre S.C."/>
            <person name="Maumus F."/>
            <person name="Mayer C."/>
            <person name="Miller J."/>
            <person name="Monier A."/>
            <person name="Salamov A."/>
            <person name="Young J."/>
            <person name="Aguilar M."/>
            <person name="Claverie J.M."/>
            <person name="Frickenhaus S."/>
            <person name="Gonzalez K."/>
            <person name="Herman E.K."/>
            <person name="Lin Y.C."/>
            <person name="Napier J."/>
            <person name="Ogata H."/>
            <person name="Sarno A.F."/>
            <person name="Shmutz J."/>
            <person name="Schroeder D."/>
            <person name="de Vargas C."/>
            <person name="Verret F."/>
            <person name="von Dassow P."/>
            <person name="Valentin K."/>
            <person name="Van de Peer Y."/>
            <person name="Wheeler G."/>
            <person name="Dacks J.B."/>
            <person name="Delwiche C.F."/>
            <person name="Dyhrman S.T."/>
            <person name="Glockner G."/>
            <person name="John U."/>
            <person name="Richards T."/>
            <person name="Worden A.Z."/>
            <person name="Zhang X."/>
            <person name="Grigoriev I.V."/>
            <person name="Allen A.E."/>
            <person name="Bidle K."/>
            <person name="Borodovsky M."/>
            <person name="Bowler C."/>
            <person name="Brownlee C."/>
            <person name="Cock J.M."/>
            <person name="Elias M."/>
            <person name="Gladyshev V.N."/>
            <person name="Groth M."/>
            <person name="Guda C."/>
            <person name="Hadaegh A."/>
            <person name="Iglesias-Rodriguez M.D."/>
            <person name="Jenkins J."/>
            <person name="Jones B.M."/>
            <person name="Lawson T."/>
            <person name="Leese F."/>
            <person name="Lindquist E."/>
            <person name="Lobanov A."/>
            <person name="Lomsadze A."/>
            <person name="Malik S.B."/>
            <person name="Marsh M.E."/>
            <person name="Mackinder L."/>
            <person name="Mock T."/>
            <person name="Mueller-Roeber B."/>
            <person name="Pagarete A."/>
            <person name="Parker M."/>
            <person name="Probert I."/>
            <person name="Quesneville H."/>
            <person name="Raines C."/>
            <person name="Rensing S.A."/>
            <person name="Riano-Pachon D.M."/>
            <person name="Richier S."/>
            <person name="Rokitta S."/>
            <person name="Shiraiwa Y."/>
            <person name="Soanes D.M."/>
            <person name="van der Giezen M."/>
            <person name="Wahlund T.M."/>
            <person name="Williams B."/>
            <person name="Wilson W."/>
            <person name="Wolfe G."/>
            <person name="Wurch L.L."/>
        </authorList>
    </citation>
    <scope>NUCLEOTIDE SEQUENCE</scope>
</reference>
<dbReference type="PROSITE" id="PS50157">
    <property type="entry name" value="ZINC_FINGER_C2H2_2"/>
    <property type="match status" value="1"/>
</dbReference>
<reference evidence="3" key="2">
    <citation type="submission" date="2024-10" db="UniProtKB">
        <authorList>
            <consortium name="EnsemblProtists"/>
        </authorList>
    </citation>
    <scope>IDENTIFICATION</scope>
</reference>
<dbReference type="GO" id="GO:0008270">
    <property type="term" value="F:zinc ion binding"/>
    <property type="evidence" value="ECO:0007669"/>
    <property type="project" value="UniProtKB-KW"/>
</dbReference>
<dbReference type="EnsemblProtists" id="EOD22857">
    <property type="protein sequence ID" value="EOD22857"/>
    <property type="gene ID" value="EMIHUDRAFT_195259"/>
</dbReference>
<evidence type="ECO:0000313" key="3">
    <source>
        <dbReference type="EnsemblProtists" id="EOD22857"/>
    </source>
</evidence>
<sequence>MTTLDPTRVIDEGEYYGWYKHDYQWSQGELVILRKLDGNGDQMQLNIWCTTGTVGSYLNHPRRGKSQLFRRDIDDYRELREVLDNPRVHGYGGYYERRAPAQAPPARAERTVPCPACGRKYRSMADTAQHFESGSCPHCPGADDARRMAYGYARQMEAGSGMRFTTGQKLLTFDGDGSQEWSSGYTEGGDNYSCPACGKQFRALHSLLSHTQSRPQCQGSNAGLLTFR</sequence>
<accession>A0A0D3JH72</accession>
<dbReference type="KEGG" id="ehx:EMIHUDRAFT_195259"/>
<dbReference type="AlphaFoldDB" id="A0A0D3JH72"/>
<dbReference type="PaxDb" id="2903-EOD22857"/>
<name>A0A0D3JH72_EMIH1</name>
<evidence type="ECO:0000313" key="4">
    <source>
        <dbReference type="Proteomes" id="UP000013827"/>
    </source>
</evidence>
<proteinExistence type="predicted"/>
<keyword evidence="1" id="KW-0862">Zinc</keyword>